<keyword evidence="1" id="KW-0732">Signal</keyword>
<dbReference type="Proteomes" id="UP000005408">
    <property type="component" value="Unassembled WGS sequence"/>
</dbReference>
<proteinExistence type="predicted"/>
<dbReference type="RefSeq" id="XP_034331178.1">
    <property type="nucleotide sequence ID" value="XM_034475287.2"/>
</dbReference>
<feature type="chain" id="PRO_5036481497" evidence="1">
    <location>
        <begin position="22"/>
        <end position="214"/>
    </location>
</feature>
<keyword evidence="3" id="KW-1185">Reference proteome</keyword>
<dbReference type="EnsemblMetazoa" id="G5802.23">
    <property type="protein sequence ID" value="G5802.23:cds"/>
    <property type="gene ID" value="G5802"/>
</dbReference>
<organism evidence="2 3">
    <name type="scientific">Magallana gigas</name>
    <name type="common">Pacific oyster</name>
    <name type="synonym">Crassostrea gigas</name>
    <dbReference type="NCBI Taxonomy" id="29159"/>
    <lineage>
        <taxon>Eukaryota</taxon>
        <taxon>Metazoa</taxon>
        <taxon>Spiralia</taxon>
        <taxon>Lophotrochozoa</taxon>
        <taxon>Mollusca</taxon>
        <taxon>Bivalvia</taxon>
        <taxon>Autobranchia</taxon>
        <taxon>Pteriomorphia</taxon>
        <taxon>Ostreida</taxon>
        <taxon>Ostreoidea</taxon>
        <taxon>Ostreidae</taxon>
        <taxon>Magallana</taxon>
    </lineage>
</organism>
<dbReference type="AlphaFoldDB" id="A0A8W8N8M4"/>
<sequence>MEFQHILCCLLVAVLVPSVQNVAVTTPPHHTQPIGQDHLLIVLQGMHHSDTFHQLPTTHKLMLVELLAAAEVDAVTHYIDTVGFDKFLLLVDAITKINATEAHRLEQYMIQELNQENPDGSGQSAIGRKRSLTDFLNKVHQNPAVQALSADEQALLDELLRAAQSHTLTPIIHREGYAKIIQLVEDISTQSDTHLFISYLVEHMHQEAAMHSSK</sequence>
<protein>
    <submittedName>
        <fullName evidence="2">Uncharacterized protein</fullName>
    </submittedName>
</protein>
<evidence type="ECO:0000256" key="1">
    <source>
        <dbReference type="SAM" id="SignalP"/>
    </source>
</evidence>
<accession>A0A8W8N8M4</accession>
<dbReference type="RefSeq" id="XP_034331189.1">
    <property type="nucleotide sequence ID" value="XM_034475298.2"/>
</dbReference>
<evidence type="ECO:0000313" key="3">
    <source>
        <dbReference type="Proteomes" id="UP000005408"/>
    </source>
</evidence>
<dbReference type="GeneID" id="105340507"/>
<reference evidence="2" key="1">
    <citation type="submission" date="2022-08" db="UniProtKB">
        <authorList>
            <consortium name="EnsemblMetazoa"/>
        </authorList>
    </citation>
    <scope>IDENTIFICATION</scope>
    <source>
        <strain evidence="2">05x7-T-G4-1.051#20</strain>
    </source>
</reference>
<feature type="signal peptide" evidence="1">
    <location>
        <begin position="1"/>
        <end position="21"/>
    </location>
</feature>
<evidence type="ECO:0000313" key="2">
    <source>
        <dbReference type="EnsemblMetazoa" id="G5802.23:cds"/>
    </source>
</evidence>
<name>A0A8W8N8M4_MAGGI</name>